<dbReference type="AlphaFoldDB" id="A0A7Y0DYS5"/>
<dbReference type="Pfam" id="PF14403">
    <property type="entry name" value="CP_ATPgrasp_2"/>
    <property type="match status" value="1"/>
</dbReference>
<keyword evidence="3" id="KW-1185">Reference proteome</keyword>
<proteinExistence type="predicted"/>
<evidence type="ECO:0000313" key="2">
    <source>
        <dbReference type="EMBL" id="NMM43983.1"/>
    </source>
</evidence>
<dbReference type="PIRSF" id="PIRSF005522">
    <property type="entry name" value="UCP005522"/>
    <property type="match status" value="1"/>
</dbReference>
<organism evidence="2 3">
    <name type="scientific">Pacificispira spongiicola</name>
    <dbReference type="NCBI Taxonomy" id="2729598"/>
    <lineage>
        <taxon>Bacteria</taxon>
        <taxon>Pseudomonadati</taxon>
        <taxon>Pseudomonadota</taxon>
        <taxon>Alphaproteobacteria</taxon>
        <taxon>Rhodospirillales</taxon>
        <taxon>Rhodospirillaceae</taxon>
        <taxon>Pacificispira</taxon>
    </lineage>
</organism>
<dbReference type="Gene3D" id="3.40.50.11290">
    <property type="match status" value="1"/>
</dbReference>
<sequence length="492" mass="54491">MKQQQHSGSVTSEGPDILPGYDPQGFYCEITSLAKDGSVADTALLERLRTLDGAELSARAEDASRELYNLGITFTVYSNSSMIDRILPFDVLPRVIHAKEWEHVEAGVEQRVETLNQFIRDIYHDKKCLKDGIIPADLVLGNKNFRKQMEGIDVPGGVYVHVCGTDLVRDGEGTFRVLEDNARTPSGVSYVVENRHMMQRAFPDLVDDIGIRSVEDYGPRLLQAMLDVAPPGVMDPQVALLSPGTYNSAYFEHIFLAREMGVPLVEGRDLVVDDDKVYMRTTEGLEQVHSIYRRIDDDFLDPRAFREDSLLGVPGIFEAYRKGNITLANAIGTGVADDKAVYAYMPRLIEYYLGEEALLPNVETHICREPDGLKYTLDNLENLVVKPVGESGGYGILIGPRATKEEIEEIRAKLIDDPANFISQPMIELSVCPTLIDGMVEPRHVDLRPFCVTGKSSWVLPGGLTRVALKKGSLVVNSSQGGGSKDTWVLTD</sequence>
<dbReference type="PANTHER" id="PTHR34595:SF7">
    <property type="entry name" value="SLL1039 PROTEIN"/>
    <property type="match status" value="1"/>
</dbReference>
<dbReference type="InterPro" id="IPR016450">
    <property type="entry name" value="UCP005522"/>
</dbReference>
<dbReference type="EMBL" id="JABBNT010000002">
    <property type="protein sequence ID" value="NMM43983.1"/>
    <property type="molecule type" value="Genomic_DNA"/>
</dbReference>
<comment type="caution">
    <text evidence="2">The sequence shown here is derived from an EMBL/GenBank/DDBJ whole genome shotgun (WGS) entry which is preliminary data.</text>
</comment>
<accession>A0A7Y0DYS5</accession>
<dbReference type="InterPro" id="IPR025841">
    <property type="entry name" value="CP_ATPgrasp_2"/>
</dbReference>
<dbReference type="Proteomes" id="UP000539372">
    <property type="component" value="Unassembled WGS sequence"/>
</dbReference>
<dbReference type="SUPFAM" id="SSF56059">
    <property type="entry name" value="Glutathione synthetase ATP-binding domain-like"/>
    <property type="match status" value="1"/>
</dbReference>
<dbReference type="PANTHER" id="PTHR34595">
    <property type="entry name" value="BLR5612 PROTEIN"/>
    <property type="match status" value="1"/>
</dbReference>
<gene>
    <name evidence="2" type="ORF">HH303_05815</name>
</gene>
<dbReference type="Gene3D" id="3.30.1490.270">
    <property type="match status" value="1"/>
</dbReference>
<name>A0A7Y0DYS5_9PROT</name>
<evidence type="ECO:0000259" key="1">
    <source>
        <dbReference type="Pfam" id="PF14403"/>
    </source>
</evidence>
<reference evidence="2 3" key="1">
    <citation type="submission" date="2020-04" db="EMBL/GenBank/DDBJ databases">
        <title>Rhodospirillaceae bacterium KN72 isolated from deep sea.</title>
        <authorList>
            <person name="Zhang D.-C."/>
        </authorList>
    </citation>
    <scope>NUCLEOTIDE SEQUENCE [LARGE SCALE GENOMIC DNA]</scope>
    <source>
        <strain evidence="2 3">KN72</strain>
    </source>
</reference>
<dbReference type="InterPro" id="IPR051680">
    <property type="entry name" value="ATP-dep_Glu-Cys_Ligase-2"/>
</dbReference>
<protein>
    <submittedName>
        <fullName evidence="2">Circularly permuted type 2 ATP-grasp protein</fullName>
    </submittedName>
</protein>
<dbReference type="RefSeq" id="WP_169624299.1">
    <property type="nucleotide sequence ID" value="NZ_JABBNT010000002.1"/>
</dbReference>
<feature type="domain" description="Circularly permuted ATP-grasp type 2" evidence="1">
    <location>
        <begin position="93"/>
        <end position="468"/>
    </location>
</feature>
<evidence type="ECO:0000313" key="3">
    <source>
        <dbReference type="Proteomes" id="UP000539372"/>
    </source>
</evidence>